<dbReference type="AlphaFoldDB" id="A0A6C0IE92"/>
<reference evidence="3" key="1">
    <citation type="journal article" date="2020" name="Nature">
        <title>Giant virus diversity and host interactions through global metagenomics.</title>
        <authorList>
            <person name="Schulz F."/>
            <person name="Roux S."/>
            <person name="Paez-Espino D."/>
            <person name="Jungbluth S."/>
            <person name="Walsh D.A."/>
            <person name="Denef V.J."/>
            <person name="McMahon K.D."/>
            <person name="Konstantinidis K.T."/>
            <person name="Eloe-Fadrosh E.A."/>
            <person name="Kyrpides N.C."/>
            <person name="Woyke T."/>
        </authorList>
    </citation>
    <scope>NUCLEOTIDE SEQUENCE</scope>
    <source>
        <strain evidence="3">GVMAG-M-3300023184-77</strain>
    </source>
</reference>
<accession>A0A6C0IE92</accession>
<proteinExistence type="predicted"/>
<dbReference type="InterPro" id="IPR001623">
    <property type="entry name" value="DnaJ_domain"/>
</dbReference>
<dbReference type="Gene3D" id="1.10.287.110">
    <property type="entry name" value="DnaJ domain"/>
    <property type="match status" value="1"/>
</dbReference>
<feature type="domain" description="J" evidence="2">
    <location>
        <begin position="127"/>
        <end position="182"/>
    </location>
</feature>
<feature type="region of interest" description="Disordered" evidence="1">
    <location>
        <begin position="356"/>
        <end position="375"/>
    </location>
</feature>
<dbReference type="Pfam" id="PF00226">
    <property type="entry name" value="DnaJ"/>
    <property type="match status" value="1"/>
</dbReference>
<evidence type="ECO:0000313" key="3">
    <source>
        <dbReference type="EMBL" id="QHT91438.1"/>
    </source>
</evidence>
<protein>
    <recommendedName>
        <fullName evidence="2">J domain-containing protein</fullName>
    </recommendedName>
</protein>
<sequence length="418" mass="47815">MGNTVSQQSQQTQNVNPAHVRIYVNILSIRDYKTRAEMIQTVLAGPEYVYTAKQTGVYSHLLNYLARVNAGSQPPLLPYEKEPLKNKNHTISSHTISSLVIPPPTKQQRDYLSKPKNEEKAIGYFQACLEVLGLQEEVALTEDTLKNAYKKSALRNHPDKGGSEKAFERVTRAYAYLSEILKRIHGGRKETVNVDEPTVLKDSRAKESNQWAQVEPVRLNPKKLDIDAFNKMFEQTRIPDPEEDGYGDWLRDEKDGSSGVTFSGKFNRDVFNKAFEDEAKRNASNNNFIVTQPESLMMAPTMGIEIGRGKPSSYTAPIMNKNMNFTDLKQAYTIESNISQQVASVRLDNRNFESYKNDYNKAPRPLNDSEMEDIQKGERYMAKKEEDRRRRAAEEDLSSTSYFERMKRLVLMDISKDK</sequence>
<name>A0A6C0IE92_9ZZZZ</name>
<dbReference type="InterPro" id="IPR036869">
    <property type="entry name" value="J_dom_sf"/>
</dbReference>
<dbReference type="CDD" id="cd06257">
    <property type="entry name" value="DnaJ"/>
    <property type="match status" value="1"/>
</dbReference>
<evidence type="ECO:0000256" key="1">
    <source>
        <dbReference type="SAM" id="MobiDB-lite"/>
    </source>
</evidence>
<dbReference type="PROSITE" id="PS50076">
    <property type="entry name" value="DNAJ_2"/>
    <property type="match status" value="1"/>
</dbReference>
<dbReference type="EMBL" id="MN740165">
    <property type="protein sequence ID" value="QHT91438.1"/>
    <property type="molecule type" value="Genomic_DNA"/>
</dbReference>
<evidence type="ECO:0000259" key="2">
    <source>
        <dbReference type="PROSITE" id="PS50076"/>
    </source>
</evidence>
<organism evidence="3">
    <name type="scientific">viral metagenome</name>
    <dbReference type="NCBI Taxonomy" id="1070528"/>
    <lineage>
        <taxon>unclassified sequences</taxon>
        <taxon>metagenomes</taxon>
        <taxon>organismal metagenomes</taxon>
    </lineage>
</organism>
<dbReference type="SMART" id="SM00271">
    <property type="entry name" value="DnaJ"/>
    <property type="match status" value="1"/>
</dbReference>
<dbReference type="SUPFAM" id="SSF46565">
    <property type="entry name" value="Chaperone J-domain"/>
    <property type="match status" value="1"/>
</dbReference>